<organism evidence="2 3">
    <name type="scientific">Ornithinimicrobium kibberense</name>
    <dbReference type="NCBI Taxonomy" id="282060"/>
    <lineage>
        <taxon>Bacteria</taxon>
        <taxon>Bacillati</taxon>
        <taxon>Actinomycetota</taxon>
        <taxon>Actinomycetes</taxon>
        <taxon>Micrococcales</taxon>
        <taxon>Ornithinimicrobiaceae</taxon>
        <taxon>Ornithinimicrobium</taxon>
    </lineage>
</organism>
<evidence type="ECO:0000313" key="3">
    <source>
        <dbReference type="Proteomes" id="UP001589613"/>
    </source>
</evidence>
<dbReference type="PANTHER" id="PTHR31272:SF4">
    <property type="entry name" value="CYTOCHROME C-TYPE BIOGENESIS PROTEIN HI_1454-RELATED"/>
    <property type="match status" value="1"/>
</dbReference>
<keyword evidence="1" id="KW-0812">Transmembrane</keyword>
<gene>
    <name evidence="2" type="ORF">ACFFN0_05455</name>
</gene>
<comment type="caution">
    <text evidence="2">The sequence shown here is derived from an EMBL/GenBank/DDBJ whole genome shotgun (WGS) entry which is preliminary data.</text>
</comment>
<feature type="transmembrane region" description="Helical" evidence="1">
    <location>
        <begin position="105"/>
        <end position="124"/>
    </location>
</feature>
<sequence>MSELVLSGPLLGAVLVAALAGLVSFASPCVLPLVPGYLGYLSGMAPAAPGPDRGTGRPGRSCGRAGTWRPVAGAALFVLGFSLVFIAMSVVISGLGLALIEHQGVLLRAGGVVVLALGLVMLLQPSTAWQPRWRPSAGLAGAPLLGVVFGLGFSACTGPALAAIQTLGTSIMPGTGPEVVGRAVVLALAYCAGLGIPFLLVAAGMGWVSRGSSWLRDHYLVIQRVGGGLLVLLGLLMVAGVWAEVTAWIQTRLTSGFTTVI</sequence>
<proteinExistence type="predicted"/>
<feature type="transmembrane region" description="Helical" evidence="1">
    <location>
        <begin position="228"/>
        <end position="249"/>
    </location>
</feature>
<evidence type="ECO:0000256" key="1">
    <source>
        <dbReference type="SAM" id="Phobius"/>
    </source>
</evidence>
<accession>A0ABV5V102</accession>
<protein>
    <submittedName>
        <fullName evidence="2">Cytochrome c biogenesis CcdA family protein</fullName>
    </submittedName>
</protein>
<keyword evidence="3" id="KW-1185">Reference proteome</keyword>
<evidence type="ECO:0000313" key="2">
    <source>
        <dbReference type="EMBL" id="MFB9731482.1"/>
    </source>
</evidence>
<keyword evidence="1" id="KW-1133">Transmembrane helix</keyword>
<dbReference type="PANTHER" id="PTHR31272">
    <property type="entry name" value="CYTOCHROME C-TYPE BIOGENESIS PROTEIN HI_1454-RELATED"/>
    <property type="match status" value="1"/>
</dbReference>
<name>A0ABV5V102_9MICO</name>
<feature type="transmembrane region" description="Helical" evidence="1">
    <location>
        <begin position="144"/>
        <end position="164"/>
    </location>
</feature>
<dbReference type="Proteomes" id="UP001589613">
    <property type="component" value="Unassembled WGS sequence"/>
</dbReference>
<feature type="transmembrane region" description="Helical" evidence="1">
    <location>
        <begin position="184"/>
        <end position="208"/>
    </location>
</feature>
<dbReference type="RefSeq" id="WP_141336961.1">
    <property type="nucleotide sequence ID" value="NZ_JBHMAX010000012.1"/>
</dbReference>
<keyword evidence="1" id="KW-0472">Membrane</keyword>
<dbReference type="EMBL" id="JBHMAX010000012">
    <property type="protein sequence ID" value="MFB9731482.1"/>
    <property type="molecule type" value="Genomic_DNA"/>
</dbReference>
<feature type="transmembrane region" description="Helical" evidence="1">
    <location>
        <begin position="74"/>
        <end position="98"/>
    </location>
</feature>
<reference evidence="2 3" key="1">
    <citation type="submission" date="2024-09" db="EMBL/GenBank/DDBJ databases">
        <authorList>
            <person name="Sun Q."/>
            <person name="Mori K."/>
        </authorList>
    </citation>
    <scope>NUCLEOTIDE SEQUENCE [LARGE SCALE GENOMIC DNA]</scope>
    <source>
        <strain evidence="2 3">JCM 12763</strain>
    </source>
</reference>
<dbReference type="InterPro" id="IPR051790">
    <property type="entry name" value="Cytochrome_c-biogenesis_DsbD"/>
</dbReference>